<dbReference type="EMBL" id="CP019607">
    <property type="protein sequence ID" value="AQP51925.1"/>
    <property type="molecule type" value="Genomic_DNA"/>
</dbReference>
<name>A0A1Q2D0V2_9ACTN</name>
<accession>A0A1Q2D0V2</accession>
<dbReference type="Proteomes" id="UP000188235">
    <property type="component" value="Chromosome"/>
</dbReference>
<reference evidence="1 2" key="1">
    <citation type="journal article" date="2008" name="Int. J. Syst. Evol. Microbiol.">
        <title>Tessaracoccus flavescens sp. nov., isolated from marine sediment.</title>
        <authorList>
            <person name="Lee D.W."/>
            <person name="Lee S.D."/>
        </authorList>
    </citation>
    <scope>NUCLEOTIDE SEQUENCE [LARGE SCALE GENOMIC DNA]</scope>
    <source>
        <strain evidence="1 2">SST-39T</strain>
    </source>
</reference>
<dbReference type="KEGG" id="tfa:BW733_14945"/>
<protein>
    <submittedName>
        <fullName evidence="1">Uncharacterized protein</fullName>
    </submittedName>
</protein>
<evidence type="ECO:0000313" key="1">
    <source>
        <dbReference type="EMBL" id="AQP51925.1"/>
    </source>
</evidence>
<evidence type="ECO:0000313" key="2">
    <source>
        <dbReference type="Proteomes" id="UP000188235"/>
    </source>
</evidence>
<dbReference type="AlphaFoldDB" id="A0A1Q2D0V2"/>
<dbReference type="OrthoDB" id="3732274at2"/>
<proteinExistence type="predicted"/>
<dbReference type="STRING" id="399497.BW733_14945"/>
<sequence>MNIPTPRSAFAADENRRALVGETMDALEGLDELPLEEQTRRLTRAQAILAGVLSNDPDVTRPGLPGVEG</sequence>
<keyword evidence="2" id="KW-1185">Reference proteome</keyword>
<gene>
    <name evidence="1" type="ORF">BW733_14945</name>
</gene>
<dbReference type="RefSeq" id="WP_077351671.1">
    <property type="nucleotide sequence ID" value="NZ_CP019607.1"/>
</dbReference>
<organism evidence="1 2">
    <name type="scientific">Tessaracoccus flavescens</name>
    <dbReference type="NCBI Taxonomy" id="399497"/>
    <lineage>
        <taxon>Bacteria</taxon>
        <taxon>Bacillati</taxon>
        <taxon>Actinomycetota</taxon>
        <taxon>Actinomycetes</taxon>
        <taxon>Propionibacteriales</taxon>
        <taxon>Propionibacteriaceae</taxon>
        <taxon>Tessaracoccus</taxon>
    </lineage>
</organism>